<comment type="caution">
    <text evidence="2">The sequence shown here is derived from an EMBL/GenBank/DDBJ whole genome shotgun (WGS) entry which is preliminary data.</text>
</comment>
<evidence type="ECO:0000256" key="1">
    <source>
        <dbReference type="SAM" id="Phobius"/>
    </source>
</evidence>
<keyword evidence="1" id="KW-0472">Membrane</keyword>
<dbReference type="OrthoDB" id="7869508at2"/>
<feature type="transmembrane region" description="Helical" evidence="1">
    <location>
        <begin position="60"/>
        <end position="81"/>
    </location>
</feature>
<reference evidence="2 3" key="1">
    <citation type="submission" date="2015-12" db="EMBL/GenBank/DDBJ databases">
        <authorList>
            <person name="Shamseldin A."/>
            <person name="Moawad H."/>
            <person name="Abd El-Rahim W.M."/>
            <person name="Sadowsky M.J."/>
        </authorList>
    </citation>
    <scope>NUCLEOTIDE SEQUENCE [LARGE SCALE GENOMIC DNA]</scope>
    <source>
        <strain evidence="2 3">SJ5A-1</strain>
    </source>
</reference>
<dbReference type="EMBL" id="LPXO01000017">
    <property type="protein sequence ID" value="KUF09058.1"/>
    <property type="molecule type" value="Genomic_DNA"/>
</dbReference>
<keyword evidence="1" id="KW-1133">Transmembrane helix</keyword>
<dbReference type="STRING" id="1685382.AVJ23_19215"/>
<evidence type="ECO:0000313" key="2">
    <source>
        <dbReference type="EMBL" id="KUF09058.1"/>
    </source>
</evidence>
<gene>
    <name evidence="2" type="ORF">AVJ23_19215</name>
</gene>
<protein>
    <submittedName>
        <fullName evidence="2">Tellurium resistance protein</fullName>
    </submittedName>
</protein>
<dbReference type="NCBIfam" id="NF033773">
    <property type="entry name" value="tellur_TrgA"/>
    <property type="match status" value="1"/>
</dbReference>
<name>A0A0W7WET2_9RHOB</name>
<organism evidence="2 3">
    <name type="scientific">Pseudoponticoccus marisrubri</name>
    <dbReference type="NCBI Taxonomy" id="1685382"/>
    <lineage>
        <taxon>Bacteria</taxon>
        <taxon>Pseudomonadati</taxon>
        <taxon>Pseudomonadota</taxon>
        <taxon>Alphaproteobacteria</taxon>
        <taxon>Rhodobacterales</taxon>
        <taxon>Roseobacteraceae</taxon>
        <taxon>Pseudoponticoccus</taxon>
    </lineage>
</organism>
<feature type="transmembrane region" description="Helical" evidence="1">
    <location>
        <begin position="31"/>
        <end position="53"/>
    </location>
</feature>
<keyword evidence="3" id="KW-1185">Reference proteome</keyword>
<sequence length="146" mass="15289">MPTAAKLVAALCLALLALVASEMIKGLMPDGTAFGSFTLVNMVIGVLMGWFVIGARSGRGLSAAISNGFTGTVALVFWGLFVQAVNEMVRLALGRRYDSPLEAIGAVFELIAEYGEILLHGPLIALLIIGGILAGLAAEMAAKRWR</sequence>
<evidence type="ECO:0000313" key="3">
    <source>
        <dbReference type="Proteomes" id="UP000054396"/>
    </source>
</evidence>
<dbReference type="AlphaFoldDB" id="A0A0W7WET2"/>
<feature type="transmembrane region" description="Helical" evidence="1">
    <location>
        <begin position="117"/>
        <end position="138"/>
    </location>
</feature>
<proteinExistence type="predicted"/>
<keyword evidence="1" id="KW-0812">Transmembrane</keyword>
<accession>A0A0W7WET2</accession>
<dbReference type="InterPro" id="IPR047784">
    <property type="entry name" value="TrgA"/>
</dbReference>
<dbReference type="Proteomes" id="UP000054396">
    <property type="component" value="Unassembled WGS sequence"/>
</dbReference>
<dbReference type="RefSeq" id="WP_058863855.1">
    <property type="nucleotide sequence ID" value="NZ_LPXO01000017.1"/>
</dbReference>